<gene>
    <name evidence="1" type="ORF">BDP27DRAFT_1439150</name>
</gene>
<reference evidence="1" key="1">
    <citation type="submission" date="2020-11" db="EMBL/GenBank/DDBJ databases">
        <authorList>
            <consortium name="DOE Joint Genome Institute"/>
            <person name="Ahrendt S."/>
            <person name="Riley R."/>
            <person name="Andreopoulos W."/>
            <person name="Labutti K."/>
            <person name="Pangilinan J."/>
            <person name="Ruiz-Duenas F.J."/>
            <person name="Barrasa J.M."/>
            <person name="Sanchez-Garcia M."/>
            <person name="Camarero S."/>
            <person name="Miyauchi S."/>
            <person name="Serrano A."/>
            <person name="Linde D."/>
            <person name="Babiker R."/>
            <person name="Drula E."/>
            <person name="Ayuso-Fernandez I."/>
            <person name="Pacheco R."/>
            <person name="Padilla G."/>
            <person name="Ferreira P."/>
            <person name="Barriuso J."/>
            <person name="Kellner H."/>
            <person name="Castanera R."/>
            <person name="Alfaro M."/>
            <person name="Ramirez L."/>
            <person name="Pisabarro A.G."/>
            <person name="Kuo A."/>
            <person name="Tritt A."/>
            <person name="Lipzen A."/>
            <person name="He G."/>
            <person name="Yan M."/>
            <person name="Ng V."/>
            <person name="Cullen D."/>
            <person name="Martin F."/>
            <person name="Rosso M.-N."/>
            <person name="Henrissat B."/>
            <person name="Hibbett D."/>
            <person name="Martinez A.T."/>
            <person name="Grigoriev I.V."/>
        </authorList>
    </citation>
    <scope>NUCLEOTIDE SEQUENCE</scope>
    <source>
        <strain evidence="1">AH 40177</strain>
    </source>
</reference>
<keyword evidence="2" id="KW-1185">Reference proteome</keyword>
<organism evidence="1 2">
    <name type="scientific">Rhodocollybia butyracea</name>
    <dbReference type="NCBI Taxonomy" id="206335"/>
    <lineage>
        <taxon>Eukaryota</taxon>
        <taxon>Fungi</taxon>
        <taxon>Dikarya</taxon>
        <taxon>Basidiomycota</taxon>
        <taxon>Agaricomycotina</taxon>
        <taxon>Agaricomycetes</taxon>
        <taxon>Agaricomycetidae</taxon>
        <taxon>Agaricales</taxon>
        <taxon>Marasmiineae</taxon>
        <taxon>Omphalotaceae</taxon>
        <taxon>Rhodocollybia</taxon>
    </lineage>
</organism>
<evidence type="ECO:0008006" key="3">
    <source>
        <dbReference type="Google" id="ProtNLM"/>
    </source>
</evidence>
<accession>A0A9P5P106</accession>
<comment type="caution">
    <text evidence="1">The sequence shown here is derived from an EMBL/GenBank/DDBJ whole genome shotgun (WGS) entry which is preliminary data.</text>
</comment>
<proteinExistence type="predicted"/>
<dbReference type="Gene3D" id="1.20.1280.50">
    <property type="match status" value="1"/>
</dbReference>
<sequence>MLAPLPSQQHNYHTSSSIVAPSNRTIIVQPNLTTPWTARSALFIPELLTEIFKYLSLEDLRVYAAVCVHWEEPAQARLLETVQLDNLTQMRVDLPPDSPTPQYNERPMNIISWQLVGPVSFPSSRFLINGLYSYSSTLQTFYAHDSLRLDLDDFCDLLNTLGNCQNLENLALPLDLHFLHYETYEQHISRCEEAFSTKLTPSLNRPRILGLQLVSTNRRYRLYATKPMKAIHTIWIPHINCPLSFADTSQLIVGQGADLQRVLPVISKLESLEICCENPSLWVNYDQLLRAPLKLPFLKSLRMSFRQMNAMLSFLQIIDTPSIATVRIRYDWVWHPFHSSFFENNILRDVLGEITKMGVKGSFPQFLKEIYIEGSWYTPQYSPLDPPRWLLDLFEVEGMASNNVQLLLEPIAPVEPIFMRAHDAF</sequence>
<dbReference type="Proteomes" id="UP000772434">
    <property type="component" value="Unassembled WGS sequence"/>
</dbReference>
<dbReference type="EMBL" id="JADNRY010001073">
    <property type="protein sequence ID" value="KAF9021596.1"/>
    <property type="molecule type" value="Genomic_DNA"/>
</dbReference>
<protein>
    <recommendedName>
        <fullName evidence="3">F-box domain-containing protein</fullName>
    </recommendedName>
</protein>
<name>A0A9P5P106_9AGAR</name>
<evidence type="ECO:0000313" key="2">
    <source>
        <dbReference type="Proteomes" id="UP000772434"/>
    </source>
</evidence>
<dbReference type="AlphaFoldDB" id="A0A9P5P106"/>
<evidence type="ECO:0000313" key="1">
    <source>
        <dbReference type="EMBL" id="KAF9021596.1"/>
    </source>
</evidence>
<dbReference type="OrthoDB" id="2870423at2759"/>